<gene>
    <name evidence="2" type="ORF">Fcan01_23995</name>
</gene>
<feature type="transmembrane region" description="Helical" evidence="1">
    <location>
        <begin position="92"/>
        <end position="112"/>
    </location>
</feature>
<dbReference type="AlphaFoldDB" id="A0A226DAM8"/>
<dbReference type="Proteomes" id="UP000198287">
    <property type="component" value="Unassembled WGS sequence"/>
</dbReference>
<keyword evidence="3" id="KW-1185">Reference proteome</keyword>
<name>A0A226DAM8_FOLCA</name>
<evidence type="ECO:0000256" key="1">
    <source>
        <dbReference type="SAM" id="Phobius"/>
    </source>
</evidence>
<dbReference type="EMBL" id="LNIX01000030">
    <property type="protein sequence ID" value="OXA41316.1"/>
    <property type="molecule type" value="Genomic_DNA"/>
</dbReference>
<evidence type="ECO:0000313" key="2">
    <source>
        <dbReference type="EMBL" id="OXA41316.1"/>
    </source>
</evidence>
<accession>A0A226DAM8</accession>
<feature type="transmembrane region" description="Helical" evidence="1">
    <location>
        <begin position="7"/>
        <end position="26"/>
    </location>
</feature>
<feature type="transmembrane region" description="Helical" evidence="1">
    <location>
        <begin position="124"/>
        <end position="146"/>
    </location>
</feature>
<keyword evidence="1" id="KW-0812">Transmembrane</keyword>
<comment type="caution">
    <text evidence="2">The sequence shown here is derived from an EMBL/GenBank/DDBJ whole genome shotgun (WGS) entry which is preliminary data.</text>
</comment>
<feature type="transmembrane region" description="Helical" evidence="1">
    <location>
        <begin position="54"/>
        <end position="72"/>
    </location>
</feature>
<evidence type="ECO:0000313" key="3">
    <source>
        <dbReference type="Proteomes" id="UP000198287"/>
    </source>
</evidence>
<organism evidence="2 3">
    <name type="scientific">Folsomia candida</name>
    <name type="common">Springtail</name>
    <dbReference type="NCBI Taxonomy" id="158441"/>
    <lineage>
        <taxon>Eukaryota</taxon>
        <taxon>Metazoa</taxon>
        <taxon>Ecdysozoa</taxon>
        <taxon>Arthropoda</taxon>
        <taxon>Hexapoda</taxon>
        <taxon>Collembola</taxon>
        <taxon>Entomobryomorpha</taxon>
        <taxon>Isotomoidea</taxon>
        <taxon>Isotomidae</taxon>
        <taxon>Proisotominae</taxon>
        <taxon>Folsomia</taxon>
    </lineage>
</organism>
<keyword evidence="1" id="KW-1133">Transmembrane helix</keyword>
<keyword evidence="1" id="KW-0472">Membrane</keyword>
<sequence>MEIIQGLAAFHVFICFVAIGINVYSYTQYKKLEDNFDYFGLDGVPETVKQYRKWQYLGIIGAVVGSFQLLLAKAWIPFLTTKRQVPMRDKRLLFGLVQCVVILLMLQCTFVLGVYDGFETHWSIYVKCHGGAAFIAFYGGLTVHVVKLGWRKQKHISKAAA</sequence>
<protein>
    <submittedName>
        <fullName evidence="2">Uncharacterized protein</fullName>
    </submittedName>
</protein>
<proteinExistence type="predicted"/>
<reference evidence="2 3" key="1">
    <citation type="submission" date="2015-12" db="EMBL/GenBank/DDBJ databases">
        <title>The genome of Folsomia candida.</title>
        <authorList>
            <person name="Faddeeva A."/>
            <person name="Derks M.F."/>
            <person name="Anvar Y."/>
            <person name="Smit S."/>
            <person name="Van Straalen N."/>
            <person name="Roelofs D."/>
        </authorList>
    </citation>
    <scope>NUCLEOTIDE SEQUENCE [LARGE SCALE GENOMIC DNA]</scope>
    <source>
        <strain evidence="2 3">VU population</strain>
        <tissue evidence="2">Whole body</tissue>
    </source>
</reference>